<evidence type="ECO:0000313" key="5">
    <source>
        <dbReference type="Proteomes" id="UP001242480"/>
    </source>
</evidence>
<dbReference type="InterPro" id="IPR009683">
    <property type="entry name" value="Extensin-like_C"/>
</dbReference>
<feature type="signal peptide" evidence="2">
    <location>
        <begin position="1"/>
        <end position="19"/>
    </location>
</feature>
<feature type="region of interest" description="Disordered" evidence="1">
    <location>
        <begin position="309"/>
        <end position="333"/>
    </location>
</feature>
<keyword evidence="5" id="KW-1185">Reference proteome</keyword>
<feature type="chain" id="PRO_5045370623" description="Extensin-like C-terminal domain-containing protein" evidence="2">
    <location>
        <begin position="20"/>
        <end position="333"/>
    </location>
</feature>
<dbReference type="EMBL" id="JAUSVX010000017">
    <property type="protein sequence ID" value="MDQ0473596.1"/>
    <property type="molecule type" value="Genomic_DNA"/>
</dbReference>
<sequence length="333" mass="34963">MLRRVASIVIAVGAVASVAACGTFFTSEEREPWRAEVEAACLASGAVHESAGIRIAKPIEGPGTCGLDHPFRVASLDGTGPSAAFASMRPPAPVPDDGAPAPDGAPPAMSTPLQLPDGPPPQSSYQDLGGPQGGALPGLPAAPAVRMRDGGPFAVSLDRSVVLSCSMIPALTRWLATDAQPAALANFGSPIVEMTSFGSYSCRRRDNASHGRMSEHAYANAIDVKGFRLADGRETTVLRGWRGSPQERSFWRDVAYGACRTFTTVLGPGTSDGLHENHLHLDLARHSAARQLHVCRPRVPADWVATAQRSGMQPAAPEFTGSIVDPMKGEDDQ</sequence>
<name>A0ABU0JJD5_9HYPH</name>
<organism evidence="4 5">
    <name type="scientific">Labrys wisconsinensis</name>
    <dbReference type="NCBI Taxonomy" id="425677"/>
    <lineage>
        <taxon>Bacteria</taxon>
        <taxon>Pseudomonadati</taxon>
        <taxon>Pseudomonadota</taxon>
        <taxon>Alphaproteobacteria</taxon>
        <taxon>Hyphomicrobiales</taxon>
        <taxon>Xanthobacteraceae</taxon>
        <taxon>Labrys</taxon>
    </lineage>
</organism>
<evidence type="ECO:0000259" key="3">
    <source>
        <dbReference type="Pfam" id="PF06904"/>
    </source>
</evidence>
<feature type="domain" description="Extensin-like C-terminal" evidence="3">
    <location>
        <begin position="144"/>
        <end position="296"/>
    </location>
</feature>
<proteinExistence type="predicted"/>
<accession>A0ABU0JJD5</accession>
<dbReference type="Pfam" id="PF06904">
    <property type="entry name" value="Extensin-like_C"/>
    <property type="match status" value="1"/>
</dbReference>
<comment type="caution">
    <text evidence="4">The sequence shown here is derived from an EMBL/GenBank/DDBJ whole genome shotgun (WGS) entry which is preliminary data.</text>
</comment>
<evidence type="ECO:0000256" key="2">
    <source>
        <dbReference type="SAM" id="SignalP"/>
    </source>
</evidence>
<dbReference type="Proteomes" id="UP001242480">
    <property type="component" value="Unassembled WGS sequence"/>
</dbReference>
<feature type="compositionally biased region" description="Low complexity" evidence="1">
    <location>
        <begin position="95"/>
        <end position="108"/>
    </location>
</feature>
<gene>
    <name evidence="4" type="ORF">QO011_006632</name>
</gene>
<reference evidence="4 5" key="1">
    <citation type="submission" date="2023-07" db="EMBL/GenBank/DDBJ databases">
        <title>Genomic Encyclopedia of Type Strains, Phase IV (KMG-IV): sequencing the most valuable type-strain genomes for metagenomic binning, comparative biology and taxonomic classification.</title>
        <authorList>
            <person name="Goeker M."/>
        </authorList>
    </citation>
    <scope>NUCLEOTIDE SEQUENCE [LARGE SCALE GENOMIC DNA]</scope>
    <source>
        <strain evidence="4 5">DSM 19619</strain>
    </source>
</reference>
<evidence type="ECO:0000313" key="4">
    <source>
        <dbReference type="EMBL" id="MDQ0473596.1"/>
    </source>
</evidence>
<feature type="region of interest" description="Disordered" evidence="1">
    <location>
        <begin position="82"/>
        <end position="143"/>
    </location>
</feature>
<dbReference type="RefSeq" id="WP_307282120.1">
    <property type="nucleotide sequence ID" value="NZ_JAUSVX010000017.1"/>
</dbReference>
<protein>
    <recommendedName>
        <fullName evidence="3">Extensin-like C-terminal domain-containing protein</fullName>
    </recommendedName>
</protein>
<dbReference type="PROSITE" id="PS51257">
    <property type="entry name" value="PROKAR_LIPOPROTEIN"/>
    <property type="match status" value="1"/>
</dbReference>
<evidence type="ECO:0000256" key="1">
    <source>
        <dbReference type="SAM" id="MobiDB-lite"/>
    </source>
</evidence>
<keyword evidence="2" id="KW-0732">Signal</keyword>